<evidence type="ECO:0000313" key="3">
    <source>
        <dbReference type="Proteomes" id="UP001066276"/>
    </source>
</evidence>
<evidence type="ECO:0000313" key="2">
    <source>
        <dbReference type="EMBL" id="KAJ1202315.1"/>
    </source>
</evidence>
<feature type="compositionally biased region" description="Acidic residues" evidence="1">
    <location>
        <begin position="188"/>
        <end position="201"/>
    </location>
</feature>
<gene>
    <name evidence="2" type="ORF">NDU88_006115</name>
</gene>
<name>A0AAV7VNZ4_PLEWA</name>
<dbReference type="AlphaFoldDB" id="A0AAV7VNZ4"/>
<keyword evidence="3" id="KW-1185">Reference proteome</keyword>
<protein>
    <submittedName>
        <fullName evidence="2">Uncharacterized protein</fullName>
    </submittedName>
</protein>
<feature type="region of interest" description="Disordered" evidence="1">
    <location>
        <begin position="113"/>
        <end position="152"/>
    </location>
</feature>
<feature type="compositionally biased region" description="Basic and acidic residues" evidence="1">
    <location>
        <begin position="202"/>
        <end position="220"/>
    </location>
</feature>
<feature type="region of interest" description="Disordered" evidence="1">
    <location>
        <begin position="183"/>
        <end position="254"/>
    </location>
</feature>
<sequence length="254" mass="27539">MPQRKIQANRVSSYFTPARVESADQTQGEEMALTKEDLLSSLRAFKTELREELATDIRATLEAFQTDVNGKLAAHQTDVDSVGARTLDFELHNKACHFSTVEAAAAALGLETRGERGATDSEAGEGQGGDAPPALADQWKQQRRDSSDWRCSRTSEESVCCSHVSMGADLGAVNPDFRVPGKVTLDNGLDEGVEEEIDDATEENRRGEEQTDAGEQRGEGRAGNFDVPTQKTGPVKEDNARRRAPTATSQEGRG</sequence>
<proteinExistence type="predicted"/>
<feature type="compositionally biased region" description="Basic and acidic residues" evidence="1">
    <location>
        <begin position="140"/>
        <end position="152"/>
    </location>
</feature>
<evidence type="ECO:0000256" key="1">
    <source>
        <dbReference type="SAM" id="MobiDB-lite"/>
    </source>
</evidence>
<comment type="caution">
    <text evidence="2">The sequence shown here is derived from an EMBL/GenBank/DDBJ whole genome shotgun (WGS) entry which is preliminary data.</text>
</comment>
<dbReference type="EMBL" id="JANPWB010000003">
    <property type="protein sequence ID" value="KAJ1202315.1"/>
    <property type="molecule type" value="Genomic_DNA"/>
</dbReference>
<reference evidence="2" key="1">
    <citation type="journal article" date="2022" name="bioRxiv">
        <title>Sequencing and chromosome-scale assembly of the giantPleurodeles waltlgenome.</title>
        <authorList>
            <person name="Brown T."/>
            <person name="Elewa A."/>
            <person name="Iarovenko S."/>
            <person name="Subramanian E."/>
            <person name="Araus A.J."/>
            <person name="Petzold A."/>
            <person name="Susuki M."/>
            <person name="Suzuki K.-i.T."/>
            <person name="Hayashi T."/>
            <person name="Toyoda A."/>
            <person name="Oliveira C."/>
            <person name="Osipova E."/>
            <person name="Leigh N.D."/>
            <person name="Simon A."/>
            <person name="Yun M.H."/>
        </authorList>
    </citation>
    <scope>NUCLEOTIDE SEQUENCE</scope>
    <source>
        <strain evidence="2">20211129_DDA</strain>
        <tissue evidence="2">Liver</tissue>
    </source>
</reference>
<accession>A0AAV7VNZ4</accession>
<organism evidence="2 3">
    <name type="scientific">Pleurodeles waltl</name>
    <name type="common">Iberian ribbed newt</name>
    <dbReference type="NCBI Taxonomy" id="8319"/>
    <lineage>
        <taxon>Eukaryota</taxon>
        <taxon>Metazoa</taxon>
        <taxon>Chordata</taxon>
        <taxon>Craniata</taxon>
        <taxon>Vertebrata</taxon>
        <taxon>Euteleostomi</taxon>
        <taxon>Amphibia</taxon>
        <taxon>Batrachia</taxon>
        <taxon>Caudata</taxon>
        <taxon>Salamandroidea</taxon>
        <taxon>Salamandridae</taxon>
        <taxon>Pleurodelinae</taxon>
        <taxon>Pleurodeles</taxon>
    </lineage>
</organism>
<dbReference type="Proteomes" id="UP001066276">
    <property type="component" value="Chromosome 2_1"/>
</dbReference>